<dbReference type="Proteomes" id="UP000000442">
    <property type="component" value="Chromosome"/>
</dbReference>
<dbReference type="GO" id="GO:0004674">
    <property type="term" value="F:protein serine/threonine kinase activity"/>
    <property type="evidence" value="ECO:0007669"/>
    <property type="project" value="UniProtKB-EC"/>
</dbReference>
<dbReference type="Pfam" id="PF00069">
    <property type="entry name" value="Pkinase"/>
    <property type="match status" value="1"/>
</dbReference>
<keyword evidence="1 6" id="KW-0808">Transferase</keyword>
<dbReference type="Gene3D" id="1.10.510.10">
    <property type="entry name" value="Transferase(Phosphotransferase) domain 1"/>
    <property type="match status" value="1"/>
</dbReference>
<evidence type="ECO:0000256" key="4">
    <source>
        <dbReference type="ARBA" id="ARBA00022840"/>
    </source>
</evidence>
<dbReference type="InterPro" id="IPR011990">
    <property type="entry name" value="TPR-like_helical_dom_sf"/>
</dbReference>
<dbReference type="SUPFAM" id="SSF48452">
    <property type="entry name" value="TPR-like"/>
    <property type="match status" value="1"/>
</dbReference>
<dbReference type="InterPro" id="IPR008271">
    <property type="entry name" value="Ser/Thr_kinase_AS"/>
</dbReference>
<keyword evidence="4" id="KW-0067">ATP-binding</keyword>
<reference evidence="6 7" key="1">
    <citation type="journal article" date="2009" name="Environ. Microbiol.">
        <title>Genome sequence of Desulfobacterium autotrophicum HRM2, a marine sulfate reducer oxidizing organic carbon completely to carbon dioxide.</title>
        <authorList>
            <person name="Strittmatter A.W."/>
            <person name="Liesegang H."/>
            <person name="Rabus R."/>
            <person name="Decker I."/>
            <person name="Amann J."/>
            <person name="Andres S."/>
            <person name="Henne A."/>
            <person name="Fricke W.F."/>
            <person name="Martinez-Arias R."/>
            <person name="Bartels D."/>
            <person name="Goesmann A."/>
            <person name="Krause L."/>
            <person name="Puehler A."/>
            <person name="Klenk H.P."/>
            <person name="Richter M."/>
            <person name="Schuler M."/>
            <person name="Gloeckner F.O."/>
            <person name="Meyerdierks A."/>
            <person name="Gottschalk G."/>
            <person name="Amann R."/>
        </authorList>
    </citation>
    <scope>NUCLEOTIDE SEQUENCE [LARGE SCALE GENOMIC DNA]</scope>
    <source>
        <strain evidence="7">ATCC 43914 / DSM 3382 / HRM2</strain>
    </source>
</reference>
<dbReference type="PROSITE" id="PS00108">
    <property type="entry name" value="PROTEIN_KINASE_ST"/>
    <property type="match status" value="1"/>
</dbReference>
<name>C0QIK5_DESAH</name>
<sequence length="491" mass="55388">MNIHSAHYLPGTNKKLGDRYLLLECLGDGSHGWVWRAERLADGATVAVKIPKQLVKEDRLLVEGKELIGTTPHENLIQIFDMGRVPPEKEWFAIEMEYFPSESLAQKLEHRARNFSGTYERLLNIFSQVLNAVGHLASLSPPVSHGDIKPHNILIGQGDLIKLTDFGSSALPEEIYVRTRENGGTVLYAAPEFADCISRKGKFEELLRGDIYSLGVLLYQLMTSRLPHNTQNQVRTYAPFPKPKEVNSGLCRALEDVILKALAKKPEDRFNSIDDFKVAFNRAKFAQLEYSPALQFQSLPQSEVDWATDIIKQLGNGEYEKAVKAARQAYLNTPEVAALLQLLDALYQAERFYDLQQELTNTPDVLNLDGDDGKTIRLIALKTMLKLHQVDDIQPLLEKAFELDGNGFELNLIYASTLGMQAQYEKAKGVLEGMNKQNPGQIQILNRLVQVCEQLRDYEGASGYLRAALRFVKNDAKLNDKRVRYEALGLW</sequence>
<dbReference type="EMBL" id="CP001087">
    <property type="protein sequence ID" value="ACN17949.1"/>
    <property type="molecule type" value="Genomic_DNA"/>
</dbReference>
<evidence type="ECO:0000313" key="6">
    <source>
        <dbReference type="EMBL" id="ACN17949.1"/>
    </source>
</evidence>
<dbReference type="eggNOG" id="COG0457">
    <property type="taxonomic scope" value="Bacteria"/>
</dbReference>
<dbReference type="PANTHER" id="PTHR43289:SF6">
    <property type="entry name" value="SERINE_THREONINE-PROTEIN KINASE NEKL-3"/>
    <property type="match status" value="1"/>
</dbReference>
<keyword evidence="3" id="KW-0418">Kinase</keyword>
<dbReference type="KEGG" id="dat:HRM2_49010"/>
<dbReference type="Gene3D" id="1.25.40.10">
    <property type="entry name" value="Tetratricopeptide repeat domain"/>
    <property type="match status" value="1"/>
</dbReference>
<dbReference type="InterPro" id="IPR011009">
    <property type="entry name" value="Kinase-like_dom_sf"/>
</dbReference>
<dbReference type="CDD" id="cd14014">
    <property type="entry name" value="STKc_PknB_like"/>
    <property type="match status" value="1"/>
</dbReference>
<dbReference type="SUPFAM" id="SSF56112">
    <property type="entry name" value="Protein kinase-like (PK-like)"/>
    <property type="match status" value="1"/>
</dbReference>
<dbReference type="PANTHER" id="PTHR43289">
    <property type="entry name" value="MITOGEN-ACTIVATED PROTEIN KINASE KINASE KINASE 20-RELATED"/>
    <property type="match status" value="1"/>
</dbReference>
<protein>
    <submittedName>
        <fullName evidence="6">PrkC</fullName>
        <ecNumber evidence="6">2.7.11.1</ecNumber>
    </submittedName>
</protein>
<evidence type="ECO:0000259" key="5">
    <source>
        <dbReference type="PROSITE" id="PS50011"/>
    </source>
</evidence>
<dbReference type="eggNOG" id="COG0515">
    <property type="taxonomic scope" value="Bacteria"/>
</dbReference>
<evidence type="ECO:0000256" key="2">
    <source>
        <dbReference type="ARBA" id="ARBA00022741"/>
    </source>
</evidence>
<evidence type="ECO:0000256" key="1">
    <source>
        <dbReference type="ARBA" id="ARBA00022679"/>
    </source>
</evidence>
<dbReference type="EC" id="2.7.11.1" evidence="6"/>
<evidence type="ECO:0000256" key="3">
    <source>
        <dbReference type="ARBA" id="ARBA00022777"/>
    </source>
</evidence>
<dbReference type="GO" id="GO:0005524">
    <property type="term" value="F:ATP binding"/>
    <property type="evidence" value="ECO:0007669"/>
    <property type="project" value="UniProtKB-KW"/>
</dbReference>
<keyword evidence="7" id="KW-1185">Reference proteome</keyword>
<dbReference type="PROSITE" id="PS50011">
    <property type="entry name" value="PROTEIN_KINASE_DOM"/>
    <property type="match status" value="1"/>
</dbReference>
<dbReference type="OrthoDB" id="5521237at2"/>
<dbReference type="STRING" id="177437.HRM2_49010"/>
<gene>
    <name evidence="6" type="primary">prkC</name>
    <name evidence="6" type="ordered locus">HRM2_49010</name>
</gene>
<dbReference type="RefSeq" id="WP_015906656.1">
    <property type="nucleotide sequence ID" value="NC_012108.1"/>
</dbReference>
<evidence type="ECO:0000313" key="7">
    <source>
        <dbReference type="Proteomes" id="UP000000442"/>
    </source>
</evidence>
<accession>C0QIK5</accession>
<proteinExistence type="predicted"/>
<keyword evidence="2" id="KW-0547">Nucleotide-binding</keyword>
<feature type="domain" description="Protein kinase" evidence="5">
    <location>
        <begin position="20"/>
        <end position="281"/>
    </location>
</feature>
<dbReference type="InterPro" id="IPR000719">
    <property type="entry name" value="Prot_kinase_dom"/>
</dbReference>
<dbReference type="SMART" id="SM00220">
    <property type="entry name" value="S_TKc"/>
    <property type="match status" value="1"/>
</dbReference>
<dbReference type="HOGENOM" id="CLU_560111_0_0_7"/>
<organism evidence="6 7">
    <name type="scientific">Desulforapulum autotrophicum (strain ATCC 43914 / DSM 3382 / VKM B-1955 / HRM2)</name>
    <name type="common">Desulfobacterium autotrophicum</name>
    <dbReference type="NCBI Taxonomy" id="177437"/>
    <lineage>
        <taxon>Bacteria</taxon>
        <taxon>Pseudomonadati</taxon>
        <taxon>Thermodesulfobacteriota</taxon>
        <taxon>Desulfobacteria</taxon>
        <taxon>Desulfobacterales</taxon>
        <taxon>Desulfobacteraceae</taxon>
        <taxon>Desulforapulum</taxon>
    </lineage>
</organism>
<dbReference type="AlphaFoldDB" id="C0QIK5"/>